<evidence type="ECO:0000256" key="1">
    <source>
        <dbReference type="SAM" id="Phobius"/>
    </source>
</evidence>
<feature type="transmembrane region" description="Helical" evidence="1">
    <location>
        <begin position="63"/>
        <end position="84"/>
    </location>
</feature>
<evidence type="ECO:0000313" key="3">
    <source>
        <dbReference type="Proteomes" id="UP001232148"/>
    </source>
</evidence>
<accession>A0AAD9HT80</accession>
<reference evidence="2" key="1">
    <citation type="submission" date="2021-06" db="EMBL/GenBank/DDBJ databases">
        <title>Comparative genomics, transcriptomics and evolutionary studies reveal genomic signatures of adaptation to plant cell wall in hemibiotrophic fungi.</title>
        <authorList>
            <consortium name="DOE Joint Genome Institute"/>
            <person name="Baroncelli R."/>
            <person name="Diaz J.F."/>
            <person name="Benocci T."/>
            <person name="Peng M."/>
            <person name="Battaglia E."/>
            <person name="Haridas S."/>
            <person name="Andreopoulos W."/>
            <person name="Labutti K."/>
            <person name="Pangilinan J."/>
            <person name="Floch G.L."/>
            <person name="Makela M.R."/>
            <person name="Henrissat B."/>
            <person name="Grigoriev I.V."/>
            <person name="Crouch J.A."/>
            <person name="De Vries R.P."/>
            <person name="Sukno S.A."/>
            <person name="Thon M.R."/>
        </authorList>
    </citation>
    <scope>NUCLEOTIDE SEQUENCE</scope>
    <source>
        <strain evidence="2">MAFF235873</strain>
    </source>
</reference>
<organism evidence="2 3">
    <name type="scientific">Colletotrichum zoysiae</name>
    <dbReference type="NCBI Taxonomy" id="1216348"/>
    <lineage>
        <taxon>Eukaryota</taxon>
        <taxon>Fungi</taxon>
        <taxon>Dikarya</taxon>
        <taxon>Ascomycota</taxon>
        <taxon>Pezizomycotina</taxon>
        <taxon>Sordariomycetes</taxon>
        <taxon>Hypocreomycetidae</taxon>
        <taxon>Glomerellales</taxon>
        <taxon>Glomerellaceae</taxon>
        <taxon>Colletotrichum</taxon>
        <taxon>Colletotrichum graminicola species complex</taxon>
    </lineage>
</organism>
<proteinExistence type="predicted"/>
<name>A0AAD9HT80_9PEZI</name>
<feature type="transmembrane region" description="Helical" evidence="1">
    <location>
        <begin position="143"/>
        <end position="165"/>
    </location>
</feature>
<protein>
    <submittedName>
        <fullName evidence="2">Uncharacterized protein</fullName>
    </submittedName>
</protein>
<dbReference type="EMBL" id="MU842812">
    <property type="protein sequence ID" value="KAK2034735.1"/>
    <property type="molecule type" value="Genomic_DNA"/>
</dbReference>
<dbReference type="AlphaFoldDB" id="A0AAD9HT80"/>
<keyword evidence="1" id="KW-1133">Transmembrane helix</keyword>
<sequence>MASRLFSDPVVALRVAPLVSSTCTLLYARDQYFFLGLFNRTAESRMRSAPMLKSYFGDFFRRGVGFVLGVVALSVTTATANLYIRPGALRRTGASRWYALGAAMSAGHLAYAPFVAPRVKALMVADGEEDVNGILDSWLGVNWWRTVTVDLGAWLAFGVAVATSLHI</sequence>
<comment type="caution">
    <text evidence="2">The sequence shown here is derived from an EMBL/GenBank/DDBJ whole genome shotgun (WGS) entry which is preliminary data.</text>
</comment>
<keyword evidence="1" id="KW-0472">Membrane</keyword>
<gene>
    <name evidence="2" type="ORF">LX32DRAFT_339016</name>
</gene>
<evidence type="ECO:0000313" key="2">
    <source>
        <dbReference type="EMBL" id="KAK2034735.1"/>
    </source>
</evidence>
<dbReference type="Proteomes" id="UP001232148">
    <property type="component" value="Unassembled WGS sequence"/>
</dbReference>
<keyword evidence="1" id="KW-0812">Transmembrane</keyword>
<feature type="transmembrane region" description="Helical" evidence="1">
    <location>
        <begin position="96"/>
        <end position="116"/>
    </location>
</feature>
<keyword evidence="3" id="KW-1185">Reference proteome</keyword>